<keyword evidence="1" id="KW-0547">Nucleotide-binding</keyword>
<dbReference type="OrthoDB" id="9808397at2"/>
<dbReference type="Pfam" id="PF17863">
    <property type="entry name" value="AAA_lid_2"/>
    <property type="match status" value="1"/>
</dbReference>
<dbReference type="FunFam" id="3.40.50.300:FF:000640">
    <property type="entry name" value="MoxR family ATPase"/>
    <property type="match status" value="1"/>
</dbReference>
<dbReference type="Proteomes" id="UP000075359">
    <property type="component" value="Unassembled WGS sequence"/>
</dbReference>
<comment type="similarity">
    <text evidence="3">Belongs to the MoxR family.</text>
</comment>
<proteinExistence type="inferred from homology"/>
<keyword evidence="7" id="KW-1185">Reference proteome</keyword>
<dbReference type="STRING" id="1630136.AS592_08015"/>
<evidence type="ECO:0000313" key="6">
    <source>
        <dbReference type="EMBL" id="KYJ86764.1"/>
    </source>
</evidence>
<dbReference type="Pfam" id="PF07726">
    <property type="entry name" value="AAA_3"/>
    <property type="match status" value="1"/>
</dbReference>
<dbReference type="PIRSF" id="PIRSF002849">
    <property type="entry name" value="AAA_ATPase_chaperone_MoxR_prd"/>
    <property type="match status" value="1"/>
</dbReference>
<dbReference type="RefSeq" id="WP_067330096.1">
    <property type="nucleotide sequence ID" value="NZ_LNKT01000012.1"/>
</dbReference>
<dbReference type="InterPro" id="IPR050764">
    <property type="entry name" value="CbbQ/NirQ/NorQ/GpvN"/>
</dbReference>
<name>A0A151CH56_9BACT</name>
<feature type="domain" description="ChlI/MoxR AAA lid" evidence="5">
    <location>
        <begin position="247"/>
        <end position="314"/>
    </location>
</feature>
<dbReference type="InterPro" id="IPR041628">
    <property type="entry name" value="ChlI/MoxR_AAA_lid"/>
</dbReference>
<protein>
    <submittedName>
        <fullName evidence="6">AAA family ATPase</fullName>
    </submittedName>
</protein>
<dbReference type="PANTHER" id="PTHR42759">
    <property type="entry name" value="MOXR FAMILY PROTEIN"/>
    <property type="match status" value="1"/>
</dbReference>
<gene>
    <name evidence="6" type="ORF">AS592_08015</name>
</gene>
<keyword evidence="2" id="KW-0067">ATP-binding</keyword>
<dbReference type="GO" id="GO:0016887">
    <property type="term" value="F:ATP hydrolysis activity"/>
    <property type="evidence" value="ECO:0007669"/>
    <property type="project" value="InterPro"/>
</dbReference>
<evidence type="ECO:0000256" key="1">
    <source>
        <dbReference type="ARBA" id="ARBA00022741"/>
    </source>
</evidence>
<dbReference type="CDD" id="cd00009">
    <property type="entry name" value="AAA"/>
    <property type="match status" value="1"/>
</dbReference>
<dbReference type="SUPFAM" id="SSF52540">
    <property type="entry name" value="P-loop containing nucleoside triphosphate hydrolases"/>
    <property type="match status" value="1"/>
</dbReference>
<dbReference type="InterPro" id="IPR011703">
    <property type="entry name" value="ATPase_AAA-3"/>
</dbReference>
<evidence type="ECO:0000259" key="4">
    <source>
        <dbReference type="Pfam" id="PF07726"/>
    </source>
</evidence>
<evidence type="ECO:0000313" key="7">
    <source>
        <dbReference type="Proteomes" id="UP000075359"/>
    </source>
</evidence>
<reference evidence="6 7" key="1">
    <citation type="submission" date="2015-11" db="EMBL/GenBank/DDBJ databases">
        <title>Draft genome of Sulfurovum riftiae 1812E, a member of the Epsilonproteobacteria isolated from the tube of the deep-sea hydrothermal vent tubewom Riftia pachyptila.</title>
        <authorList>
            <person name="Vetriani C."/>
            <person name="Giovannelli D."/>
        </authorList>
    </citation>
    <scope>NUCLEOTIDE SEQUENCE [LARGE SCALE GENOMIC DNA]</scope>
    <source>
        <strain evidence="6 7">1812E</strain>
    </source>
</reference>
<dbReference type="GO" id="GO:0005524">
    <property type="term" value="F:ATP binding"/>
    <property type="evidence" value="ECO:0007669"/>
    <property type="project" value="UniProtKB-KW"/>
</dbReference>
<sequence length="322" mass="35938">MTPHESIQLLQKKMNAAIIGQEHIVERLIIGLLANGNLLVEGLPGLAKTRAVRAMADAIDSEFSRIQFTPDLLPSDVTGSENMYEEGGEYKFRFEPGPIFGNIILADEINRAPAKVQAAMLEAMEERQVTVAGKTHEMPELFIVMATQNPIEQEGTYPLPEAQKDRFLMHVNITYPDKASEMEVIALVRGEKSGVETEESEEIVQEVIFAARDEIAKVQSSKTVIQYIVDLVFATRYPEKYDEKLASYIDVGTSPRASLGLDQCSRVYAWLQGRDHTTPEDVRAVVHDVLRHRITPSYEAQSDRVSNDDIIDTILNLVALPA</sequence>
<dbReference type="InterPro" id="IPR027417">
    <property type="entry name" value="P-loop_NTPase"/>
</dbReference>
<dbReference type="Gene3D" id="3.40.50.300">
    <property type="entry name" value="P-loop containing nucleotide triphosphate hydrolases"/>
    <property type="match status" value="1"/>
</dbReference>
<dbReference type="AlphaFoldDB" id="A0A151CH56"/>
<comment type="caution">
    <text evidence="6">The sequence shown here is derived from an EMBL/GenBank/DDBJ whole genome shotgun (WGS) entry which is preliminary data.</text>
</comment>
<feature type="domain" description="ATPase AAA-3" evidence="4">
    <location>
        <begin position="38"/>
        <end position="169"/>
    </location>
</feature>
<evidence type="ECO:0000256" key="3">
    <source>
        <dbReference type="ARBA" id="ARBA00061607"/>
    </source>
</evidence>
<dbReference type="Gene3D" id="1.10.8.80">
    <property type="entry name" value="Magnesium chelatase subunit I, C-Terminal domain"/>
    <property type="match status" value="1"/>
</dbReference>
<accession>A0A151CH56</accession>
<dbReference type="EMBL" id="LNKT01000012">
    <property type="protein sequence ID" value="KYJ86764.1"/>
    <property type="molecule type" value="Genomic_DNA"/>
</dbReference>
<evidence type="ECO:0000259" key="5">
    <source>
        <dbReference type="Pfam" id="PF17863"/>
    </source>
</evidence>
<dbReference type="PANTHER" id="PTHR42759:SF1">
    <property type="entry name" value="MAGNESIUM-CHELATASE SUBUNIT CHLD"/>
    <property type="match status" value="1"/>
</dbReference>
<organism evidence="6 7">
    <name type="scientific">Sulfurovum riftiae</name>
    <dbReference type="NCBI Taxonomy" id="1630136"/>
    <lineage>
        <taxon>Bacteria</taxon>
        <taxon>Pseudomonadati</taxon>
        <taxon>Campylobacterota</taxon>
        <taxon>Epsilonproteobacteria</taxon>
        <taxon>Campylobacterales</taxon>
        <taxon>Sulfurovaceae</taxon>
        <taxon>Sulfurovum</taxon>
    </lineage>
</organism>
<evidence type="ECO:0000256" key="2">
    <source>
        <dbReference type="ARBA" id="ARBA00022840"/>
    </source>
</evidence>